<dbReference type="GO" id="GO:0004180">
    <property type="term" value="F:carboxypeptidase activity"/>
    <property type="evidence" value="ECO:0007669"/>
    <property type="project" value="UniProtKB-KW"/>
</dbReference>
<evidence type="ECO:0000313" key="24">
    <source>
        <dbReference type="Proteomes" id="UP000747542"/>
    </source>
</evidence>
<evidence type="ECO:0000256" key="3">
    <source>
        <dbReference type="ARBA" id="ARBA00004555"/>
    </source>
</evidence>
<evidence type="ECO:0000256" key="2">
    <source>
        <dbReference type="ARBA" id="ARBA00004371"/>
    </source>
</evidence>
<dbReference type="GO" id="GO:0043171">
    <property type="term" value="P:peptide catabolic process"/>
    <property type="evidence" value="ECO:0007669"/>
    <property type="project" value="TreeGrafter"/>
</dbReference>
<keyword evidence="11" id="KW-0732">Signal</keyword>
<evidence type="ECO:0000256" key="17">
    <source>
        <dbReference type="ARBA" id="ARBA00023145"/>
    </source>
</evidence>
<dbReference type="Pfam" id="PF04389">
    <property type="entry name" value="Peptidase_M28"/>
    <property type="match status" value="1"/>
</dbReference>
<name>A0A8J5MQ98_HOMAM</name>
<evidence type="ECO:0000256" key="14">
    <source>
        <dbReference type="ARBA" id="ARBA00022833"/>
    </source>
</evidence>
<comment type="caution">
    <text evidence="23">The sequence shown here is derived from an EMBL/GenBank/DDBJ whole genome shotgun (WGS) entry which is preliminary data.</text>
</comment>
<sequence length="302" mass="33501">MFSSTGEGKRLNTTSKKLQHLSGSKQLEDAIDWMLEVARSEGLDNAYTEDVTVPVWVRNNESLWMTRPRLQELNMLALGRSVGTPPGGIRAEVLVVRDFKDLERQAKKAAGKIVVYNSRWRNYHEAVQYRMSGAVRAAKVGAVATLVSSLTPFSLNTPHTGYQTYGKSLVKIPAAYITVEDAAMLERMQRRGQKVEVVLTMGAQNSPATTSRNTVTEVKGREWPRQVVVVSGHLDSWDVGQGALDDGGSLHSPDERYFWYHHSHGDTLSVIESGLLDLCLAVWTVIAYVTADITHNLPHLSL</sequence>
<evidence type="ECO:0000256" key="19">
    <source>
        <dbReference type="ARBA" id="ARBA00023228"/>
    </source>
</evidence>
<keyword evidence="13" id="KW-0256">Endoplasmic reticulum</keyword>
<evidence type="ECO:0000256" key="4">
    <source>
        <dbReference type="ARBA" id="ARBA00004613"/>
    </source>
</evidence>
<dbReference type="InterPro" id="IPR007484">
    <property type="entry name" value="Peptidase_M28"/>
</dbReference>
<dbReference type="FunFam" id="3.50.30.30:FF:000009">
    <property type="entry name" value="Carboxypeptidase Q"/>
    <property type="match status" value="1"/>
</dbReference>
<dbReference type="GO" id="GO:0005615">
    <property type="term" value="C:extracellular space"/>
    <property type="evidence" value="ECO:0007669"/>
    <property type="project" value="TreeGrafter"/>
</dbReference>
<dbReference type="GO" id="GO:0006508">
    <property type="term" value="P:proteolysis"/>
    <property type="evidence" value="ECO:0007669"/>
    <property type="project" value="UniProtKB-KW"/>
</dbReference>
<evidence type="ECO:0000256" key="21">
    <source>
        <dbReference type="ARBA" id="ARBA00033328"/>
    </source>
</evidence>
<evidence type="ECO:0000313" key="23">
    <source>
        <dbReference type="EMBL" id="KAG7159803.1"/>
    </source>
</evidence>
<dbReference type="GO" id="GO:0005764">
    <property type="term" value="C:lysosome"/>
    <property type="evidence" value="ECO:0007669"/>
    <property type="project" value="UniProtKB-SubCell"/>
</dbReference>
<dbReference type="Proteomes" id="UP000747542">
    <property type="component" value="Unassembled WGS sequence"/>
</dbReference>
<dbReference type="GO" id="GO:0046872">
    <property type="term" value="F:metal ion binding"/>
    <property type="evidence" value="ECO:0007669"/>
    <property type="project" value="UniProtKB-KW"/>
</dbReference>
<keyword evidence="17" id="KW-0865">Zymogen</keyword>
<dbReference type="PANTHER" id="PTHR12053:SF3">
    <property type="entry name" value="CARBOXYPEPTIDASE Q"/>
    <property type="match status" value="1"/>
</dbReference>
<keyword evidence="16" id="KW-0482">Metalloprotease</keyword>
<feature type="domain" description="Peptidase M28" evidence="22">
    <location>
        <begin position="213"/>
        <end position="248"/>
    </location>
</feature>
<dbReference type="Gene3D" id="3.50.30.30">
    <property type="match status" value="1"/>
</dbReference>
<dbReference type="SUPFAM" id="SSF53187">
    <property type="entry name" value="Zn-dependent exopeptidases"/>
    <property type="match status" value="1"/>
</dbReference>
<evidence type="ECO:0000256" key="1">
    <source>
        <dbReference type="ARBA" id="ARBA00004240"/>
    </source>
</evidence>
<dbReference type="PANTHER" id="PTHR12053">
    <property type="entry name" value="PROTEASE FAMILY M28 PLASMA GLUTAMATE CARBOXYPEPTIDASE-RELATED"/>
    <property type="match status" value="1"/>
</dbReference>
<keyword evidence="10" id="KW-0479">Metal-binding</keyword>
<dbReference type="AlphaFoldDB" id="A0A8J5MQ98"/>
<keyword evidence="9" id="KW-0645">Protease</keyword>
<evidence type="ECO:0000256" key="11">
    <source>
        <dbReference type="ARBA" id="ARBA00022729"/>
    </source>
</evidence>
<reference evidence="23" key="1">
    <citation type="journal article" date="2021" name="Sci. Adv.">
        <title>The American lobster genome reveals insights on longevity, neural, and immune adaptations.</title>
        <authorList>
            <person name="Polinski J.M."/>
            <person name="Zimin A.V."/>
            <person name="Clark K.F."/>
            <person name="Kohn A.B."/>
            <person name="Sadowski N."/>
            <person name="Timp W."/>
            <person name="Ptitsyn A."/>
            <person name="Khanna P."/>
            <person name="Romanova D.Y."/>
            <person name="Williams P."/>
            <person name="Greenwood S.J."/>
            <person name="Moroz L.L."/>
            <person name="Walt D.R."/>
            <person name="Bodnar A.G."/>
        </authorList>
    </citation>
    <scope>NUCLEOTIDE SEQUENCE</scope>
    <source>
        <strain evidence="23">GMGI-L3</strain>
    </source>
</reference>
<comment type="similarity">
    <text evidence="5">Belongs to the peptidase M28 family.</text>
</comment>
<organism evidence="23 24">
    <name type="scientific">Homarus americanus</name>
    <name type="common">American lobster</name>
    <dbReference type="NCBI Taxonomy" id="6706"/>
    <lineage>
        <taxon>Eukaryota</taxon>
        <taxon>Metazoa</taxon>
        <taxon>Ecdysozoa</taxon>
        <taxon>Arthropoda</taxon>
        <taxon>Crustacea</taxon>
        <taxon>Multicrustacea</taxon>
        <taxon>Malacostraca</taxon>
        <taxon>Eumalacostraca</taxon>
        <taxon>Eucarida</taxon>
        <taxon>Decapoda</taxon>
        <taxon>Pleocyemata</taxon>
        <taxon>Astacidea</taxon>
        <taxon>Nephropoidea</taxon>
        <taxon>Nephropidae</taxon>
        <taxon>Homarus</taxon>
    </lineage>
</organism>
<gene>
    <name evidence="23" type="primary">Cpq-L3</name>
    <name evidence="23" type="ORF">Hamer_G022417</name>
</gene>
<evidence type="ECO:0000256" key="20">
    <source>
        <dbReference type="ARBA" id="ARBA00025833"/>
    </source>
</evidence>
<dbReference type="GO" id="GO:0005783">
    <property type="term" value="C:endoplasmic reticulum"/>
    <property type="evidence" value="ECO:0007669"/>
    <property type="project" value="UniProtKB-SubCell"/>
</dbReference>
<evidence type="ECO:0000256" key="8">
    <source>
        <dbReference type="ARBA" id="ARBA00022645"/>
    </source>
</evidence>
<keyword evidence="24" id="KW-1185">Reference proteome</keyword>
<comment type="subcellular location">
    <subcellularLocation>
        <location evidence="1">Endoplasmic reticulum</location>
    </subcellularLocation>
    <subcellularLocation>
        <location evidence="3">Golgi apparatus</location>
    </subcellularLocation>
    <subcellularLocation>
        <location evidence="2">Lysosome</location>
    </subcellularLocation>
    <subcellularLocation>
        <location evidence="4">Secreted</location>
    </subcellularLocation>
</comment>
<evidence type="ECO:0000259" key="22">
    <source>
        <dbReference type="Pfam" id="PF04389"/>
    </source>
</evidence>
<proteinExistence type="inferred from homology"/>
<dbReference type="GO" id="GO:0005794">
    <property type="term" value="C:Golgi apparatus"/>
    <property type="evidence" value="ECO:0007669"/>
    <property type="project" value="UniProtKB-SubCell"/>
</dbReference>
<evidence type="ECO:0000256" key="5">
    <source>
        <dbReference type="ARBA" id="ARBA00010918"/>
    </source>
</evidence>
<evidence type="ECO:0000256" key="15">
    <source>
        <dbReference type="ARBA" id="ARBA00023034"/>
    </source>
</evidence>
<evidence type="ECO:0000256" key="16">
    <source>
        <dbReference type="ARBA" id="ARBA00023049"/>
    </source>
</evidence>
<keyword evidence="15" id="KW-0333">Golgi apparatus</keyword>
<dbReference type="EMBL" id="JAHLQT010032177">
    <property type="protein sequence ID" value="KAG7159803.1"/>
    <property type="molecule type" value="Genomic_DNA"/>
</dbReference>
<evidence type="ECO:0000256" key="12">
    <source>
        <dbReference type="ARBA" id="ARBA00022801"/>
    </source>
</evidence>
<comment type="subunit">
    <text evidence="20">Homodimer. The monomeric form is inactive while the homodimer is active.</text>
</comment>
<evidence type="ECO:0000256" key="13">
    <source>
        <dbReference type="ARBA" id="ARBA00022824"/>
    </source>
</evidence>
<keyword evidence="8 23" id="KW-0121">Carboxypeptidase</keyword>
<accession>A0A8J5MQ98</accession>
<dbReference type="Gene3D" id="3.40.630.10">
    <property type="entry name" value="Zn peptidases"/>
    <property type="match status" value="2"/>
</dbReference>
<protein>
    <recommendedName>
        <fullName evidence="6">Carboxypeptidase Q</fullName>
    </recommendedName>
    <alternativeName>
        <fullName evidence="21">Plasma glutamate carboxypeptidase</fullName>
    </alternativeName>
</protein>
<keyword evidence="12" id="KW-0378">Hydrolase</keyword>
<evidence type="ECO:0000256" key="9">
    <source>
        <dbReference type="ARBA" id="ARBA00022670"/>
    </source>
</evidence>
<keyword evidence="18" id="KW-0325">Glycoprotein</keyword>
<evidence type="ECO:0000256" key="7">
    <source>
        <dbReference type="ARBA" id="ARBA00022525"/>
    </source>
</evidence>
<dbReference type="InterPro" id="IPR039866">
    <property type="entry name" value="CPQ"/>
</dbReference>
<keyword evidence="14" id="KW-0862">Zinc</keyword>
<evidence type="ECO:0000256" key="18">
    <source>
        <dbReference type="ARBA" id="ARBA00023180"/>
    </source>
</evidence>
<evidence type="ECO:0000256" key="6">
    <source>
        <dbReference type="ARBA" id="ARBA00014116"/>
    </source>
</evidence>
<evidence type="ECO:0000256" key="10">
    <source>
        <dbReference type="ARBA" id="ARBA00022723"/>
    </source>
</evidence>
<keyword evidence="19" id="KW-0458">Lysosome</keyword>
<dbReference type="GO" id="GO:0070573">
    <property type="term" value="F:metallodipeptidase activity"/>
    <property type="evidence" value="ECO:0007669"/>
    <property type="project" value="InterPro"/>
</dbReference>
<keyword evidence="7" id="KW-0964">Secreted</keyword>